<dbReference type="Proteomes" id="UP000664940">
    <property type="component" value="Unassembled WGS sequence"/>
</dbReference>
<evidence type="ECO:0000313" key="2">
    <source>
        <dbReference type="EMBL" id="KAF6109832.1"/>
    </source>
</evidence>
<sequence length="146" mass="15565">MVGKLLPSLSGPGRGRPPLADGGRPSCRLRLWMPLGWRLGVGGILPHPIHHLPPPEMRELSEYKRASLHSLSQGVRLPETGQEGAPGDERSPVPVIGQAPGPCWPERSGPQWSPAGQRKLGPAPAIAPTPRGRGLPHVPEWEPAGD</sequence>
<comment type="caution">
    <text evidence="2">The sequence shown here is derived from an EMBL/GenBank/DDBJ whole genome shotgun (WGS) entry which is preliminary data.</text>
</comment>
<evidence type="ECO:0000256" key="1">
    <source>
        <dbReference type="SAM" id="MobiDB-lite"/>
    </source>
</evidence>
<proteinExistence type="predicted"/>
<organism evidence="2 3">
    <name type="scientific">Phyllostomus discolor</name>
    <name type="common">pale spear-nosed bat</name>
    <dbReference type="NCBI Taxonomy" id="89673"/>
    <lineage>
        <taxon>Eukaryota</taxon>
        <taxon>Metazoa</taxon>
        <taxon>Chordata</taxon>
        <taxon>Craniata</taxon>
        <taxon>Vertebrata</taxon>
        <taxon>Euteleostomi</taxon>
        <taxon>Mammalia</taxon>
        <taxon>Eutheria</taxon>
        <taxon>Laurasiatheria</taxon>
        <taxon>Chiroptera</taxon>
        <taxon>Yangochiroptera</taxon>
        <taxon>Phyllostomidae</taxon>
        <taxon>Phyllostominae</taxon>
        <taxon>Phyllostomus</taxon>
    </lineage>
</organism>
<accession>A0A834AEF1</accession>
<feature type="region of interest" description="Disordered" evidence="1">
    <location>
        <begin position="70"/>
        <end position="146"/>
    </location>
</feature>
<reference evidence="2 3" key="1">
    <citation type="journal article" date="2020" name="Nature">
        <title>Six reference-quality genomes reveal evolution of bat adaptations.</title>
        <authorList>
            <person name="Jebb D."/>
            <person name="Huang Z."/>
            <person name="Pippel M."/>
            <person name="Hughes G.M."/>
            <person name="Lavrichenko K."/>
            <person name="Devanna P."/>
            <person name="Winkler S."/>
            <person name="Jermiin L.S."/>
            <person name="Skirmuntt E.C."/>
            <person name="Katzourakis A."/>
            <person name="Burkitt-Gray L."/>
            <person name="Ray D.A."/>
            <person name="Sullivan K.A.M."/>
            <person name="Roscito J.G."/>
            <person name="Kirilenko B.M."/>
            <person name="Davalos L.M."/>
            <person name="Corthals A.P."/>
            <person name="Power M.L."/>
            <person name="Jones G."/>
            <person name="Ransome R.D."/>
            <person name="Dechmann D.K.N."/>
            <person name="Locatelli A.G."/>
            <person name="Puechmaille S.J."/>
            <person name="Fedrigo O."/>
            <person name="Jarvis E.D."/>
            <person name="Hiller M."/>
            <person name="Vernes S.C."/>
            <person name="Myers E.W."/>
            <person name="Teeling E.C."/>
        </authorList>
    </citation>
    <scope>NUCLEOTIDE SEQUENCE [LARGE SCALE GENOMIC DNA]</scope>
    <source>
        <strain evidence="2">Bat1K_MPI-CBG_1</strain>
    </source>
</reference>
<protein>
    <submittedName>
        <fullName evidence="2">Uncharacterized protein</fullName>
    </submittedName>
</protein>
<dbReference type="AlphaFoldDB" id="A0A834AEF1"/>
<evidence type="ECO:0000313" key="3">
    <source>
        <dbReference type="Proteomes" id="UP000664940"/>
    </source>
</evidence>
<feature type="compositionally biased region" description="Low complexity" evidence="1">
    <location>
        <begin position="1"/>
        <end position="19"/>
    </location>
</feature>
<gene>
    <name evidence="2" type="ORF">HJG60_011023</name>
</gene>
<name>A0A834AEF1_9CHIR</name>
<feature type="region of interest" description="Disordered" evidence="1">
    <location>
        <begin position="1"/>
        <end position="25"/>
    </location>
</feature>
<dbReference type="EMBL" id="JABVXQ010000005">
    <property type="protein sequence ID" value="KAF6109832.1"/>
    <property type="molecule type" value="Genomic_DNA"/>
</dbReference>